<sequence length="1019" mass="112712">MIIYTNEGNPLGLQLLMLAKFAKQKVQVQLVNLNDAKYKDLLVLPTIELDNGFRLFSAAAIAKYLLGDEEGQQRDEWLEWSSTLLAPALAHYMAVGHRADPNALPVLNTLVKKLNDRLKASPYLAGSQLTAADIAVWSLLAPDGTLKGAQNVEQLRSWYENIKALPEVQQVLSEQPLKELSFNALQQSNRYGGLHHVPLKRASLADAGNLLADAGSTLADTITDEEIAAARAAFIYTKPQEIAEPRTVLPKAGERNVLITSALPYVNNVPHLGNIIGCVLSADIFARYSRNAGYNTLLICGTDEYGTATENKALAENMTPREICDKYFELHNAIYRWFGIGFDYFGRTTTQEQTEIVQEAFKDVYNAGYIIKESVEQLLCQKCDRFLADRFVEGTCPHPGCGYEDARGDQCDKCGKLVNATELLRPRCKVCNSAPVLRSSDQLFLDLPKAEPQLREWVDRAENGWTHNARVITRAWLREGLKPRCITRDLKWGIPVPHENFEKKVFYVWFDAPFGYVSITKRYTKEYLQWWQPAKGTDVELFQFMAKDNVPFHSVVWPSVLLAINKGNTLVSHIMATEYLNYEDGKFSKSRGIGVFGNDAQETGIPADVWRFYLASARPEGQDSSFSWNDLAARNNSELLNNLGNFVNRALVFCEKNFNSTVPEIVLTQDELVLLSLINRELRGYINSLEKAKLRDGIRHLLAISRHGNGYMQTQQPWVLLKGNEEQKKRAATIIGLCANIACLLANLLFPYMPSTARTMFAQLNSKQTPLNAEKPLATILLPAGHKIGKPSPLFTKLEQSYIDELKGKFGGAQETKAPAAQQTNVAELEAAVQAQGEKVRQLKASTKDKAVWQPEVTKLLDLKKQLEAAQKSAASAAPAAVPAPQSGTQSVQQLEAAVQAQGEKVRQLKASTKDKAVWQPEVTKLLDLKKQLETAQKTAASAAPAAAAETASVDAGKIKALEEKIAQQGEKVRTLKASGDASVWKPEVDILLNLKKELTALTGVPAAGAAQGKNKKKK</sequence>
<dbReference type="Proteomes" id="UP000515160">
    <property type="component" value="Chromosome 3"/>
</dbReference>
<dbReference type="PROSITE" id="PS50405">
    <property type="entry name" value="GST_CTER"/>
    <property type="match status" value="1"/>
</dbReference>
<dbReference type="SMART" id="SM00991">
    <property type="entry name" value="WHEP-TRS"/>
    <property type="match status" value="3"/>
</dbReference>
<dbReference type="CDD" id="cd07957">
    <property type="entry name" value="Anticodon_Ia_Met"/>
    <property type="match status" value="1"/>
</dbReference>
<dbReference type="InterPro" id="IPR010987">
    <property type="entry name" value="Glutathione-S-Trfase_C-like"/>
</dbReference>
<keyword evidence="6 14" id="KW-0436">Ligase</keyword>
<evidence type="ECO:0000256" key="10">
    <source>
        <dbReference type="ARBA" id="ARBA00022917"/>
    </source>
</evidence>
<dbReference type="InterPro" id="IPR036282">
    <property type="entry name" value="Glutathione-S-Trfase_C_sf"/>
</dbReference>
<dbReference type="GO" id="GO:0005829">
    <property type="term" value="C:cytosol"/>
    <property type="evidence" value="ECO:0007669"/>
    <property type="project" value="TreeGrafter"/>
</dbReference>
<dbReference type="Gene3D" id="3.40.50.620">
    <property type="entry name" value="HUPs"/>
    <property type="match status" value="1"/>
</dbReference>
<evidence type="ECO:0000313" key="17">
    <source>
        <dbReference type="Proteomes" id="UP000515160"/>
    </source>
</evidence>
<dbReference type="Gene3D" id="2.20.28.20">
    <property type="entry name" value="Methionyl-tRNA synthetase, Zn-domain"/>
    <property type="match status" value="1"/>
</dbReference>
<dbReference type="SUPFAM" id="SSF47323">
    <property type="entry name" value="Anticodon-binding domain of a subclass of class I aminoacyl-tRNA synthetases"/>
    <property type="match status" value="1"/>
</dbReference>
<dbReference type="GO" id="GO:0005524">
    <property type="term" value="F:ATP binding"/>
    <property type="evidence" value="ECO:0007669"/>
    <property type="project" value="UniProtKB-KW"/>
</dbReference>
<dbReference type="SUPFAM" id="SSF47616">
    <property type="entry name" value="GST C-terminal domain-like"/>
    <property type="match status" value="1"/>
</dbReference>
<dbReference type="NCBIfam" id="TIGR00398">
    <property type="entry name" value="metG"/>
    <property type="match status" value="1"/>
</dbReference>
<dbReference type="InterPro" id="IPR000738">
    <property type="entry name" value="WHEP-TRS_dom"/>
</dbReference>
<evidence type="ECO:0000256" key="13">
    <source>
        <dbReference type="ARBA" id="ARBA00047364"/>
    </source>
</evidence>
<dbReference type="InterPro" id="IPR015413">
    <property type="entry name" value="Methionyl/Leucyl_tRNA_Synth"/>
</dbReference>
<dbReference type="Gene3D" id="1.10.287.10">
    <property type="entry name" value="S15/NS1, RNA-binding"/>
    <property type="match status" value="3"/>
</dbReference>
<dbReference type="CTD" id="37177"/>
<dbReference type="Pfam" id="PF00458">
    <property type="entry name" value="WHEP-TRS"/>
    <property type="match status" value="3"/>
</dbReference>
<dbReference type="GO" id="GO:0003723">
    <property type="term" value="F:RNA binding"/>
    <property type="evidence" value="ECO:0007669"/>
    <property type="project" value="UniProtKB-KW"/>
</dbReference>
<dbReference type="HAMAP" id="MF_00098">
    <property type="entry name" value="Met_tRNA_synth_type1"/>
    <property type="match status" value="1"/>
</dbReference>
<dbReference type="Pfam" id="PF09334">
    <property type="entry name" value="tRNA-synt_1g"/>
    <property type="match status" value="1"/>
</dbReference>
<dbReference type="PROSITE" id="PS51185">
    <property type="entry name" value="WHEP_TRS_2"/>
    <property type="match status" value="3"/>
</dbReference>
<feature type="domain" description="GST C-terminal" evidence="15">
    <location>
        <begin position="67"/>
        <end position="180"/>
    </location>
</feature>
<dbReference type="InterPro" id="IPR014758">
    <property type="entry name" value="Met-tRNA_synth"/>
</dbReference>
<keyword evidence="8 14" id="KW-0067">ATP-binding</keyword>
<evidence type="ECO:0000256" key="5">
    <source>
        <dbReference type="ARBA" id="ARBA00022490"/>
    </source>
</evidence>
<dbReference type="InterPro" id="IPR041872">
    <property type="entry name" value="Anticodon_Met"/>
</dbReference>
<keyword evidence="10 14" id="KW-0648">Protein biosynthesis</keyword>
<feature type="domain" description="WHEP-TRS" evidence="16">
    <location>
        <begin position="958"/>
        <end position="1013"/>
    </location>
</feature>
<dbReference type="InterPro" id="IPR033911">
    <property type="entry name" value="MetRS_core"/>
</dbReference>
<evidence type="ECO:0000256" key="12">
    <source>
        <dbReference type="ARBA" id="ARBA00030904"/>
    </source>
</evidence>
<dbReference type="FunFam" id="1.10.730.10:FF:000010">
    <property type="entry name" value="methionine--tRNA ligase, cytoplasmic"/>
    <property type="match status" value="1"/>
</dbReference>
<dbReference type="FunFam" id="2.20.28.20:FF:000001">
    <property type="entry name" value="Methionine--tRNA ligase"/>
    <property type="match status" value="1"/>
</dbReference>
<dbReference type="PANTHER" id="PTHR45765:SF1">
    <property type="entry name" value="METHIONINE--TRNA LIGASE, CYTOPLASMIC"/>
    <property type="match status" value="1"/>
</dbReference>
<dbReference type="PRINTS" id="PR01041">
    <property type="entry name" value="TRNASYNTHMET"/>
</dbReference>
<evidence type="ECO:0000256" key="4">
    <source>
        <dbReference type="ARBA" id="ARBA00018335"/>
    </source>
</evidence>
<comment type="subcellular location">
    <subcellularLocation>
        <location evidence="1">Cytoplasm</location>
    </subcellularLocation>
</comment>
<dbReference type="InterPro" id="IPR009068">
    <property type="entry name" value="uS15_NS1_RNA-bd_sf"/>
</dbReference>
<dbReference type="InterPro" id="IPR009080">
    <property type="entry name" value="tRNAsynth_Ia_anticodon-bd"/>
</dbReference>
<feature type="domain" description="WHEP-TRS" evidence="16">
    <location>
        <begin position="891"/>
        <end position="947"/>
    </location>
</feature>
<dbReference type="Pfam" id="PF19303">
    <property type="entry name" value="Anticodon_3"/>
    <property type="match status" value="1"/>
</dbReference>
<keyword evidence="9" id="KW-0694">RNA-binding</keyword>
<dbReference type="FunFam" id="1.10.287.10:FF:000014">
    <property type="entry name" value="Methionyl-tRNA synthetase"/>
    <property type="match status" value="3"/>
</dbReference>
<proteinExistence type="inferred from homology"/>
<evidence type="ECO:0000313" key="18">
    <source>
        <dbReference type="RefSeq" id="XP_034108282.1"/>
    </source>
</evidence>
<dbReference type="Gene3D" id="1.10.730.10">
    <property type="entry name" value="Isoleucyl-tRNA Synthetase, Domain 1"/>
    <property type="match status" value="1"/>
</dbReference>
<dbReference type="GO" id="GO:0006431">
    <property type="term" value="P:methionyl-tRNA aminoacylation"/>
    <property type="evidence" value="ECO:0007669"/>
    <property type="project" value="InterPro"/>
</dbReference>
<keyword evidence="11 14" id="KW-0030">Aminoacyl-tRNA synthetase</keyword>
<keyword evidence="17" id="KW-1185">Reference proteome</keyword>
<reference evidence="18" key="1">
    <citation type="submission" date="2025-08" db="UniProtKB">
        <authorList>
            <consortium name="RefSeq"/>
        </authorList>
    </citation>
    <scope>IDENTIFICATION</scope>
    <source>
        <strain evidence="18">15112-1751.03</strain>
        <tissue evidence="18">Whole Adult</tissue>
    </source>
</reference>
<dbReference type="InterPro" id="IPR001412">
    <property type="entry name" value="aa-tRNA-synth_I_CS"/>
</dbReference>
<dbReference type="Pfam" id="PF18485">
    <property type="entry name" value="GST_N_5"/>
    <property type="match status" value="1"/>
</dbReference>
<dbReference type="SUPFAM" id="SSF57770">
    <property type="entry name" value="Methionyl-tRNA synthetase (MetRS), Zn-domain"/>
    <property type="match status" value="1"/>
</dbReference>
<dbReference type="OrthoDB" id="5844513at2759"/>
<comment type="catalytic activity">
    <reaction evidence="13">
        <text>tRNA(Met) + L-methionine + ATP = L-methionyl-tRNA(Met) + AMP + diphosphate</text>
        <dbReference type="Rhea" id="RHEA:13481"/>
        <dbReference type="Rhea" id="RHEA-COMP:9667"/>
        <dbReference type="Rhea" id="RHEA-COMP:9698"/>
        <dbReference type="ChEBI" id="CHEBI:30616"/>
        <dbReference type="ChEBI" id="CHEBI:33019"/>
        <dbReference type="ChEBI" id="CHEBI:57844"/>
        <dbReference type="ChEBI" id="CHEBI:78442"/>
        <dbReference type="ChEBI" id="CHEBI:78530"/>
        <dbReference type="ChEBI" id="CHEBI:456215"/>
        <dbReference type="EC" id="6.1.1.10"/>
    </reaction>
</comment>
<dbReference type="GO" id="GO:0004825">
    <property type="term" value="F:methionine-tRNA ligase activity"/>
    <property type="evidence" value="ECO:0007669"/>
    <property type="project" value="UniProtKB-EC"/>
</dbReference>
<evidence type="ECO:0000256" key="9">
    <source>
        <dbReference type="ARBA" id="ARBA00022884"/>
    </source>
</evidence>
<evidence type="ECO:0000256" key="8">
    <source>
        <dbReference type="ARBA" id="ARBA00022840"/>
    </source>
</evidence>
<dbReference type="EC" id="6.1.1.10" evidence="3"/>
<evidence type="ECO:0000259" key="15">
    <source>
        <dbReference type="PROSITE" id="PS50405"/>
    </source>
</evidence>
<dbReference type="CDD" id="cd00939">
    <property type="entry name" value="MetRS_RNA"/>
    <property type="match status" value="3"/>
</dbReference>
<dbReference type="Gene3D" id="3.40.30.10">
    <property type="entry name" value="Glutaredoxin"/>
    <property type="match status" value="1"/>
</dbReference>
<evidence type="ECO:0000256" key="3">
    <source>
        <dbReference type="ARBA" id="ARBA00012838"/>
    </source>
</evidence>
<organism evidence="17 18">
    <name type="scientific">Drosophila albomicans</name>
    <name type="common">Fruit fly</name>
    <dbReference type="NCBI Taxonomy" id="7291"/>
    <lineage>
        <taxon>Eukaryota</taxon>
        <taxon>Metazoa</taxon>
        <taxon>Ecdysozoa</taxon>
        <taxon>Arthropoda</taxon>
        <taxon>Hexapoda</taxon>
        <taxon>Insecta</taxon>
        <taxon>Pterygota</taxon>
        <taxon>Neoptera</taxon>
        <taxon>Endopterygota</taxon>
        <taxon>Diptera</taxon>
        <taxon>Brachycera</taxon>
        <taxon>Muscomorpha</taxon>
        <taxon>Ephydroidea</taxon>
        <taxon>Drosophilidae</taxon>
        <taxon>Drosophila</taxon>
    </lineage>
</organism>
<evidence type="ECO:0000256" key="11">
    <source>
        <dbReference type="ARBA" id="ARBA00023146"/>
    </source>
</evidence>
<evidence type="ECO:0000256" key="1">
    <source>
        <dbReference type="ARBA" id="ARBA00004496"/>
    </source>
</evidence>
<evidence type="ECO:0000256" key="7">
    <source>
        <dbReference type="ARBA" id="ARBA00022741"/>
    </source>
</evidence>
<dbReference type="CDD" id="cd00814">
    <property type="entry name" value="MetRS_core"/>
    <property type="match status" value="1"/>
</dbReference>
<dbReference type="InterPro" id="IPR029038">
    <property type="entry name" value="MetRS_Zn"/>
</dbReference>
<dbReference type="GeneID" id="117570625"/>
<dbReference type="Gene3D" id="1.20.1050.10">
    <property type="match status" value="1"/>
</dbReference>
<dbReference type="SUPFAM" id="SSF52374">
    <property type="entry name" value="Nucleotidylyl transferase"/>
    <property type="match status" value="1"/>
</dbReference>
<keyword evidence="7 14" id="KW-0547">Nucleotide-binding</keyword>
<gene>
    <name evidence="18" type="primary">LOC117570625</name>
</gene>
<dbReference type="PROSITE" id="PS00178">
    <property type="entry name" value="AA_TRNA_LIGASE_I"/>
    <property type="match status" value="1"/>
</dbReference>
<accession>A0A6P8YQ85</accession>
<dbReference type="GO" id="GO:0017101">
    <property type="term" value="C:aminoacyl-tRNA synthetase multienzyme complex"/>
    <property type="evidence" value="ECO:0007669"/>
    <property type="project" value="TreeGrafter"/>
</dbReference>
<dbReference type="Pfam" id="PF14497">
    <property type="entry name" value="GST_C_3"/>
    <property type="match status" value="1"/>
</dbReference>
<evidence type="ECO:0000256" key="6">
    <source>
        <dbReference type="ARBA" id="ARBA00022598"/>
    </source>
</evidence>
<dbReference type="InterPro" id="IPR023458">
    <property type="entry name" value="Met-tRNA_ligase_1"/>
</dbReference>
<evidence type="ECO:0000259" key="16">
    <source>
        <dbReference type="PROSITE" id="PS51185"/>
    </source>
</evidence>
<dbReference type="PANTHER" id="PTHR45765">
    <property type="entry name" value="METHIONINE--TRNA LIGASE"/>
    <property type="match status" value="1"/>
</dbReference>
<evidence type="ECO:0000256" key="14">
    <source>
        <dbReference type="RuleBase" id="RU363039"/>
    </source>
</evidence>
<keyword evidence="5" id="KW-0963">Cytoplasm</keyword>
<evidence type="ECO:0000256" key="2">
    <source>
        <dbReference type="ARBA" id="ARBA00005594"/>
    </source>
</evidence>
<dbReference type="AlphaFoldDB" id="A0A6P8YQ85"/>
<dbReference type="RefSeq" id="XP_034108282.1">
    <property type="nucleotide sequence ID" value="XM_034252391.2"/>
</dbReference>
<name>A0A6P8YQ85_DROAB</name>
<feature type="domain" description="WHEP-TRS" evidence="16">
    <location>
        <begin position="825"/>
        <end position="881"/>
    </location>
</feature>
<dbReference type="InterPro" id="IPR004046">
    <property type="entry name" value="GST_C"/>
</dbReference>
<dbReference type="SUPFAM" id="SSF47060">
    <property type="entry name" value="S15/NS1 RNA-binding domain"/>
    <property type="match status" value="3"/>
</dbReference>
<protein>
    <recommendedName>
        <fullName evidence="4">Methionine--tRNA ligase, cytoplasmic</fullName>
        <ecNumber evidence="3">6.1.1.10</ecNumber>
    </recommendedName>
    <alternativeName>
        <fullName evidence="12">Methionyl-tRNA synthetase</fullName>
    </alternativeName>
</protein>
<comment type="similarity">
    <text evidence="2 14">Belongs to the class-I aminoacyl-tRNA synthetase family.</text>
</comment>
<dbReference type="InterPro" id="IPR041598">
    <property type="entry name" value="MARS_N"/>
</dbReference>
<dbReference type="InterPro" id="IPR014729">
    <property type="entry name" value="Rossmann-like_a/b/a_fold"/>
</dbReference>